<evidence type="ECO:0000313" key="2">
    <source>
        <dbReference type="Proteomes" id="UP001259587"/>
    </source>
</evidence>
<comment type="caution">
    <text evidence="1">The sequence shown here is derived from an EMBL/GenBank/DDBJ whole genome shotgun (WGS) entry which is preliminary data.</text>
</comment>
<proteinExistence type="predicted"/>
<evidence type="ECO:0000313" key="1">
    <source>
        <dbReference type="EMBL" id="MDR6710921.1"/>
    </source>
</evidence>
<gene>
    <name evidence="1" type="ORF">J2W83_000511</name>
</gene>
<keyword evidence="1" id="KW-0548">Nucleotidyltransferase</keyword>
<sequence>MSAPRPHDLLWGLPPTTLPTAAPAWVRQVLASAQPVVVRRAATAEGRVAIGVRGEQRQQRFAWDMPQALIARQVSPEALRWSGPGGLPALRALVAVSPVLEDTGLAWGPTGGVGYQLASGAQVVHAASDLDLLLRTPEPLDRVRARALLAQLDSAPAHIDVQLETPLGAVALREWAGSARRVLLKSALGARLVMDPWDAGEQAA</sequence>
<reference evidence="1" key="1">
    <citation type="submission" date="2023-07" db="EMBL/GenBank/DDBJ databases">
        <title>Sorghum-associated microbial communities from plants grown in Nebraska, USA.</title>
        <authorList>
            <person name="Schachtman D."/>
        </authorList>
    </citation>
    <scope>NUCLEOTIDE SEQUENCE</scope>
    <source>
        <strain evidence="1">BE56</strain>
    </source>
</reference>
<keyword evidence="1" id="KW-0808">Transferase</keyword>
<protein>
    <submittedName>
        <fullName evidence="1">Phosphoribosyl-dephospho-CoA transferase</fullName>
        <ecNumber evidence="1">2.7.7.66</ecNumber>
    </submittedName>
</protein>
<dbReference type="EC" id="2.7.7.66" evidence="1"/>
<accession>A0ACC6JXM1</accession>
<keyword evidence="2" id="KW-1185">Reference proteome</keyword>
<dbReference type="EMBL" id="JAVDTH010000002">
    <property type="protein sequence ID" value="MDR6710921.1"/>
    <property type="molecule type" value="Genomic_DNA"/>
</dbReference>
<name>A0ACC6JXM1_9PSED</name>
<organism evidence="1 2">
    <name type="scientific">Pseudomonas hunanensis</name>
    <dbReference type="NCBI Taxonomy" id="1247546"/>
    <lineage>
        <taxon>Bacteria</taxon>
        <taxon>Pseudomonadati</taxon>
        <taxon>Pseudomonadota</taxon>
        <taxon>Gammaproteobacteria</taxon>
        <taxon>Pseudomonadales</taxon>
        <taxon>Pseudomonadaceae</taxon>
        <taxon>Pseudomonas</taxon>
    </lineage>
</organism>
<dbReference type="Proteomes" id="UP001259587">
    <property type="component" value="Unassembled WGS sequence"/>
</dbReference>